<dbReference type="RefSeq" id="YP_009726859.1">
    <property type="nucleotide sequence ID" value="NC_045864.1"/>
</dbReference>
<keyword evidence="9" id="KW-0408">Iron</keyword>
<evidence type="ECO:0000256" key="5">
    <source>
        <dbReference type="ARBA" id="ARBA00015947"/>
    </source>
</evidence>
<keyword evidence="8 9" id="KW-0472">Membrane</keyword>
<dbReference type="InterPro" id="IPR023615">
    <property type="entry name" value="Cyt_c_Oxase_su1_BS"/>
</dbReference>
<comment type="subcellular location">
    <subcellularLocation>
        <location evidence="2">Membrane</location>
        <topology evidence="2">Multi-pass membrane protein</topology>
    </subcellularLocation>
    <subcellularLocation>
        <location evidence="9">Mitochondrion inner membrane</location>
        <topology evidence="9">Multi-pass membrane protein</topology>
    </subcellularLocation>
</comment>
<keyword evidence="9 13" id="KW-0496">Mitochondrion</keyword>
<dbReference type="PRINTS" id="PR01165">
    <property type="entry name" value="CYCOXIDASEI"/>
</dbReference>
<keyword evidence="9" id="KW-0479">Metal-binding</keyword>
<dbReference type="PROSITE" id="PS00077">
    <property type="entry name" value="COX1_CUB"/>
    <property type="match status" value="1"/>
</dbReference>
<accession>A0A6C0SSW8</accession>
<evidence type="ECO:0000256" key="3">
    <source>
        <dbReference type="ARBA" id="ARBA00004673"/>
    </source>
</evidence>
<keyword evidence="6 9" id="KW-0812">Transmembrane</keyword>
<gene>
    <name evidence="13" type="primary">COX1</name>
</gene>
<dbReference type="GO" id="GO:0015990">
    <property type="term" value="P:electron transport coupled proton transport"/>
    <property type="evidence" value="ECO:0007669"/>
    <property type="project" value="TreeGrafter"/>
</dbReference>
<feature type="transmembrane region" description="Helical" evidence="10">
    <location>
        <begin position="102"/>
        <end position="126"/>
    </location>
</feature>
<feature type="transmembrane region" description="Helical" evidence="10">
    <location>
        <begin position="380"/>
        <end position="402"/>
    </location>
</feature>
<keyword evidence="9" id="KW-0349">Heme</keyword>
<dbReference type="Pfam" id="PF00115">
    <property type="entry name" value="COX1"/>
    <property type="match status" value="1"/>
</dbReference>
<keyword evidence="9" id="KW-0186">Copper</keyword>
<dbReference type="Gene3D" id="1.20.210.10">
    <property type="entry name" value="Cytochrome c oxidase-like, subunit I domain"/>
    <property type="match status" value="1"/>
</dbReference>
<keyword evidence="7 10" id="KW-1133">Transmembrane helix</keyword>
<comment type="similarity">
    <text evidence="4 9">Belongs to the heme-copper respiratory oxidase family.</text>
</comment>
<dbReference type="GO" id="GO:0004129">
    <property type="term" value="F:cytochrome-c oxidase activity"/>
    <property type="evidence" value="ECO:0007669"/>
    <property type="project" value="UniProtKB-EC"/>
</dbReference>
<dbReference type="AlphaFoldDB" id="A0A6C0SSW8"/>
<dbReference type="InterPro" id="IPR036927">
    <property type="entry name" value="Cyt_c_oxase-like_su1_sf"/>
</dbReference>
<feature type="transmembrane region" description="Helical" evidence="10">
    <location>
        <begin position="244"/>
        <end position="261"/>
    </location>
</feature>
<keyword evidence="9" id="KW-0679">Respiratory chain</keyword>
<evidence type="ECO:0000256" key="8">
    <source>
        <dbReference type="ARBA" id="ARBA00023136"/>
    </source>
</evidence>
<dbReference type="GO" id="GO:0020037">
    <property type="term" value="F:heme binding"/>
    <property type="evidence" value="ECO:0007669"/>
    <property type="project" value="InterPro"/>
</dbReference>
<reference evidence="13" key="1">
    <citation type="submission" date="2019-10" db="EMBL/GenBank/DDBJ databases">
        <authorList>
            <person name="Schultz D.T."/>
            <person name="Haddock S.H.D."/>
        </authorList>
    </citation>
    <scope>NUCLEOTIDE SEQUENCE</scope>
    <source>
        <strain evidence="12">Hc1</strain>
        <strain evidence="13">Hc2</strain>
    </source>
</reference>
<dbReference type="EC" id="7.1.1.9" evidence="9"/>
<dbReference type="GO" id="GO:0006123">
    <property type="term" value="P:mitochondrial electron transport, cytochrome c to oxygen"/>
    <property type="evidence" value="ECO:0007669"/>
    <property type="project" value="TreeGrafter"/>
</dbReference>
<dbReference type="EMBL" id="MN544300">
    <property type="protein sequence ID" value="QIA92679.1"/>
    <property type="molecule type" value="Genomic_DNA"/>
</dbReference>
<comment type="catalytic activity">
    <reaction evidence="9">
        <text>4 Fe(II)-[cytochrome c] + O2 + 8 H(+)(in) = 4 Fe(III)-[cytochrome c] + 2 H2O + 4 H(+)(out)</text>
        <dbReference type="Rhea" id="RHEA:11436"/>
        <dbReference type="Rhea" id="RHEA-COMP:10350"/>
        <dbReference type="Rhea" id="RHEA-COMP:14399"/>
        <dbReference type="ChEBI" id="CHEBI:15377"/>
        <dbReference type="ChEBI" id="CHEBI:15378"/>
        <dbReference type="ChEBI" id="CHEBI:15379"/>
        <dbReference type="ChEBI" id="CHEBI:29033"/>
        <dbReference type="ChEBI" id="CHEBI:29034"/>
        <dbReference type="EC" id="7.1.1.9"/>
    </reaction>
</comment>
<dbReference type="PROSITE" id="PS50855">
    <property type="entry name" value="COX1"/>
    <property type="match status" value="1"/>
</dbReference>
<evidence type="ECO:0000256" key="1">
    <source>
        <dbReference type="ARBA" id="ARBA00001971"/>
    </source>
</evidence>
<comment type="function">
    <text evidence="9">Component of the cytochrome c oxidase, the last enzyme in the mitochondrial electron transport chain which drives oxidative phosphorylation. The respiratory chain contains 3 multisubunit complexes succinate dehydrogenase (complex II, CII), ubiquinol-cytochrome c oxidoreductase (cytochrome b-c1 complex, complex III, CIII) and cytochrome c oxidase (complex IV, CIV), that cooperate to transfer electrons derived from NADH and succinate to molecular oxygen, creating an electrochemical gradient over the inner membrane that drives transmembrane transport and the ATP synthase. Cytochrome c oxidase is the component of the respiratory chain that catalyzes the reduction of oxygen to water. Electrons originating from reduced cytochrome c in the intermembrane space (IMS) are transferred via the dinuclear copper A center (CU(A)) of subunit 2 and heme A of subunit 1 to the active site in subunit 1, a binuclear center (BNC) formed by heme A3 and copper B (CU(B)). The BNC reduces molecular oxygen to 2 water molecules using 4 electrons from cytochrome c in the IMS and 4 protons from the mitochondrial matrix.</text>
</comment>
<protein>
    <recommendedName>
        <fullName evidence="5 9">Cytochrome c oxidase subunit 1</fullName>
        <ecNumber evidence="9">7.1.1.9</ecNumber>
    </recommendedName>
</protein>
<feature type="transmembrane region" description="Helical" evidence="10">
    <location>
        <begin position="304"/>
        <end position="326"/>
    </location>
</feature>
<keyword evidence="9" id="KW-0813">Transport</keyword>
<evidence type="ECO:0000259" key="11">
    <source>
        <dbReference type="PROSITE" id="PS50855"/>
    </source>
</evidence>
<comment type="cofactor">
    <cofactor evidence="1">
        <name>heme</name>
        <dbReference type="ChEBI" id="CHEBI:30413"/>
    </cofactor>
</comment>
<proteinExistence type="inferred from homology"/>
<feature type="transmembrane region" description="Helical" evidence="10">
    <location>
        <begin position="43"/>
        <end position="60"/>
    </location>
</feature>
<keyword evidence="9" id="KW-0249">Electron transport</keyword>
<dbReference type="InterPro" id="IPR000883">
    <property type="entry name" value="Cyt_C_Oxase_1"/>
</dbReference>
<dbReference type="UniPathway" id="UPA00705"/>
<dbReference type="GO" id="GO:0046872">
    <property type="term" value="F:metal ion binding"/>
    <property type="evidence" value="ECO:0007669"/>
    <property type="project" value="UniProtKB-KW"/>
</dbReference>
<evidence type="ECO:0000256" key="4">
    <source>
        <dbReference type="ARBA" id="ARBA00009578"/>
    </source>
</evidence>
<feature type="transmembrane region" description="Helical" evidence="10">
    <location>
        <begin position="273"/>
        <end position="292"/>
    </location>
</feature>
<organism evidence="13">
    <name type="scientific">Hormiphora californensis</name>
    <name type="common">Sea gooseberry</name>
    <dbReference type="NCBI Taxonomy" id="1403702"/>
    <lineage>
        <taxon>Eukaryota</taxon>
        <taxon>Metazoa</taxon>
        <taxon>Ctenophora</taxon>
        <taxon>Tentaculata</taxon>
        <taxon>Cydippida</taxon>
        <taxon>Pleurobrachiidae</taxon>
        <taxon>Hormiphora</taxon>
    </lineage>
</organism>
<evidence type="ECO:0000313" key="13">
    <source>
        <dbReference type="EMBL" id="QIA92693.1"/>
    </source>
</evidence>
<dbReference type="CTD" id="4512"/>
<dbReference type="EMBL" id="MN544301">
    <property type="protein sequence ID" value="QIA92693.1"/>
    <property type="molecule type" value="Genomic_DNA"/>
</dbReference>
<dbReference type="InterPro" id="IPR023616">
    <property type="entry name" value="Cyt_c_oxase-like_su1_dom"/>
</dbReference>
<evidence type="ECO:0000256" key="7">
    <source>
        <dbReference type="ARBA" id="ARBA00022989"/>
    </source>
</evidence>
<sequence>MDKARWLFWVYHKDIAWLYFFFSIIMGFIGFFYSVIMRLSLSWSYSFITNGVVYLHYVTLHAVYMIFFFVMPFSIGGLSNLLIPLCFSLADMCLPRINNLSFWMLVFSFCLTVISSSIYLGASSGWTLYPPYSSYPGSSWLSTDFIIFSLHLAGASSILSSINFIVTVFVLPINYNFSFFQYPLFIVAQLTVSFLLLISLPVLAAAITMLLFDRNFSTYFFSNVNGGDALLYQHLFWFFGHPEVYVLILPAFAVVSHFLSFSINRAVPFSYPGLSIAIIGIGVLGCVVWAHHMFTSGMDIDTRFYFASATLIIAVPTGIKIFSWLFTLLSDYLIYSPLLIWVLGFIFLFTFGGLWGIVLWNCHLNLFFHDWYYVIAHFHYVLSLGAVVGVFISLFFFFPIFYNLTYSYLNQTSIFIVFFIGSNILFFPFHFLGLWGLPRHYLLFDLNFFCFSISSLFGLILILISSVEVCSNVFYREGLNYFSYYIDLFFKLDIFIENNVQCFYNLYLFSSK</sequence>
<feature type="transmembrane region" description="Helical" evidence="10">
    <location>
        <begin position="66"/>
        <end position="90"/>
    </location>
</feature>
<feature type="transmembrane region" description="Helical" evidence="10">
    <location>
        <begin position="414"/>
        <end position="435"/>
    </location>
</feature>
<feature type="transmembrane region" description="Helical" evidence="10">
    <location>
        <begin position="338"/>
        <end position="360"/>
    </location>
</feature>
<evidence type="ECO:0000313" key="12">
    <source>
        <dbReference type="EMBL" id="QIA92679.1"/>
    </source>
</evidence>
<evidence type="ECO:0000256" key="9">
    <source>
        <dbReference type="RuleBase" id="RU000369"/>
    </source>
</evidence>
<evidence type="ECO:0000256" key="10">
    <source>
        <dbReference type="SAM" id="Phobius"/>
    </source>
</evidence>
<dbReference type="PANTHER" id="PTHR10422:SF18">
    <property type="entry name" value="CYTOCHROME C OXIDASE SUBUNIT 1"/>
    <property type="match status" value="1"/>
</dbReference>
<comment type="pathway">
    <text evidence="3 9">Energy metabolism; oxidative phosphorylation.</text>
</comment>
<feature type="transmembrane region" description="Helical" evidence="10">
    <location>
        <begin position="146"/>
        <end position="172"/>
    </location>
</feature>
<feature type="transmembrane region" description="Helical" evidence="10">
    <location>
        <begin position="15"/>
        <end position="36"/>
    </location>
</feature>
<geneLocation type="mitochondrion" evidence="13"/>
<name>A0A6C0SSW8_HORCA</name>
<evidence type="ECO:0000256" key="6">
    <source>
        <dbReference type="ARBA" id="ARBA00022692"/>
    </source>
</evidence>
<feature type="domain" description="Cytochrome oxidase subunit I profile" evidence="11">
    <location>
        <begin position="1"/>
        <end position="465"/>
    </location>
</feature>
<dbReference type="GeneID" id="43962113"/>
<dbReference type="PANTHER" id="PTHR10422">
    <property type="entry name" value="CYTOCHROME C OXIDASE SUBUNIT 1"/>
    <property type="match status" value="1"/>
</dbReference>
<keyword evidence="9" id="KW-0999">Mitochondrion inner membrane</keyword>
<feature type="transmembrane region" description="Helical" evidence="10">
    <location>
        <begin position="184"/>
        <end position="212"/>
    </location>
</feature>
<dbReference type="GO" id="GO:0005743">
    <property type="term" value="C:mitochondrial inner membrane"/>
    <property type="evidence" value="ECO:0007669"/>
    <property type="project" value="UniProtKB-SubCell"/>
</dbReference>
<dbReference type="SUPFAM" id="SSF81442">
    <property type="entry name" value="Cytochrome c oxidase subunit I-like"/>
    <property type="match status" value="1"/>
</dbReference>
<feature type="transmembrane region" description="Helical" evidence="10">
    <location>
        <begin position="441"/>
        <end position="464"/>
    </location>
</feature>
<evidence type="ECO:0000256" key="2">
    <source>
        <dbReference type="ARBA" id="ARBA00004141"/>
    </source>
</evidence>